<feature type="transmembrane region" description="Helical" evidence="10">
    <location>
        <begin position="28"/>
        <end position="47"/>
    </location>
</feature>
<evidence type="ECO:0000256" key="9">
    <source>
        <dbReference type="RuleBase" id="RU361166"/>
    </source>
</evidence>
<keyword evidence="10" id="KW-0472">Membrane</keyword>
<feature type="domain" description="Glycoside hydrolase family 9" evidence="11">
    <location>
        <begin position="67"/>
        <end position="524"/>
    </location>
</feature>
<dbReference type="Gene3D" id="1.50.10.10">
    <property type="match status" value="1"/>
</dbReference>
<evidence type="ECO:0000259" key="11">
    <source>
        <dbReference type="Pfam" id="PF00759"/>
    </source>
</evidence>
<dbReference type="PANTHER" id="PTHR22298">
    <property type="entry name" value="ENDO-1,4-BETA-GLUCANASE"/>
    <property type="match status" value="1"/>
</dbReference>
<dbReference type="PROSITE" id="PS00592">
    <property type="entry name" value="GH9_2"/>
    <property type="match status" value="1"/>
</dbReference>
<dbReference type="STRING" id="180498.A0A067LQB4"/>
<evidence type="ECO:0000313" key="13">
    <source>
        <dbReference type="Proteomes" id="UP000027138"/>
    </source>
</evidence>
<dbReference type="InterPro" id="IPR018221">
    <property type="entry name" value="Glyco_hydro_9_His_AS"/>
</dbReference>
<evidence type="ECO:0000256" key="2">
    <source>
        <dbReference type="ARBA" id="ARBA00007072"/>
    </source>
</evidence>
<dbReference type="InterPro" id="IPR008928">
    <property type="entry name" value="6-hairpin_glycosidase_sf"/>
</dbReference>
<dbReference type="GO" id="GO:0008810">
    <property type="term" value="F:cellulase activity"/>
    <property type="evidence" value="ECO:0007669"/>
    <property type="project" value="UniProtKB-EC"/>
</dbReference>
<evidence type="ECO:0000256" key="7">
    <source>
        <dbReference type="ARBA" id="ARBA00023326"/>
    </source>
</evidence>
<dbReference type="InterPro" id="IPR001701">
    <property type="entry name" value="Glyco_hydro_9"/>
</dbReference>
<evidence type="ECO:0000313" key="12">
    <source>
        <dbReference type="EMBL" id="KDP46724.1"/>
    </source>
</evidence>
<reference evidence="12 13" key="1">
    <citation type="journal article" date="2014" name="PLoS ONE">
        <title>Global Analysis of Gene Expression Profiles in Physic Nut (Jatropha curcas L.) Seedlings Exposed to Salt Stress.</title>
        <authorList>
            <person name="Zhang L."/>
            <person name="Zhang C."/>
            <person name="Wu P."/>
            <person name="Chen Y."/>
            <person name="Li M."/>
            <person name="Jiang H."/>
            <person name="Wu G."/>
        </authorList>
    </citation>
    <scope>NUCLEOTIDE SEQUENCE [LARGE SCALE GENOMIC DNA]</scope>
    <source>
        <strain evidence="13">cv. GZQX0401</strain>
        <tissue evidence="12">Young leaves</tissue>
    </source>
</reference>
<keyword evidence="4 9" id="KW-0136">Cellulose degradation</keyword>
<gene>
    <name evidence="12" type="ORF">JCGZ_06512</name>
</gene>
<dbReference type="EC" id="3.2.1.4" evidence="9"/>
<keyword evidence="10" id="KW-0812">Transmembrane</keyword>
<keyword evidence="5 8" id="KW-0119">Carbohydrate metabolism</keyword>
<protein>
    <recommendedName>
        <fullName evidence="9">Endoglucanase</fullName>
        <ecNumber evidence="9">3.2.1.4</ecNumber>
    </recommendedName>
</protein>
<accession>A0A067LQB4</accession>
<evidence type="ECO:0000256" key="10">
    <source>
        <dbReference type="SAM" id="Phobius"/>
    </source>
</evidence>
<evidence type="ECO:0000256" key="6">
    <source>
        <dbReference type="ARBA" id="ARBA00023295"/>
    </source>
</evidence>
<proteinExistence type="inferred from homology"/>
<evidence type="ECO:0000256" key="4">
    <source>
        <dbReference type="ARBA" id="ARBA00023001"/>
    </source>
</evidence>
<dbReference type="FunFam" id="1.50.10.10:FF:000020">
    <property type="entry name" value="Endoglucanase"/>
    <property type="match status" value="1"/>
</dbReference>
<dbReference type="KEGG" id="jcu:105628798"/>
<organism evidence="12 13">
    <name type="scientific">Jatropha curcas</name>
    <name type="common">Barbados nut</name>
    <dbReference type="NCBI Taxonomy" id="180498"/>
    <lineage>
        <taxon>Eukaryota</taxon>
        <taxon>Viridiplantae</taxon>
        <taxon>Streptophyta</taxon>
        <taxon>Embryophyta</taxon>
        <taxon>Tracheophyta</taxon>
        <taxon>Spermatophyta</taxon>
        <taxon>Magnoliopsida</taxon>
        <taxon>eudicotyledons</taxon>
        <taxon>Gunneridae</taxon>
        <taxon>Pentapetalae</taxon>
        <taxon>rosids</taxon>
        <taxon>fabids</taxon>
        <taxon>Malpighiales</taxon>
        <taxon>Euphorbiaceae</taxon>
        <taxon>Crotonoideae</taxon>
        <taxon>Jatropheae</taxon>
        <taxon>Jatropha</taxon>
    </lineage>
</organism>
<dbReference type="OrthoDB" id="10257085at2759"/>
<dbReference type="AlphaFoldDB" id="A0A067LQB4"/>
<keyword evidence="10" id="KW-1133">Transmembrane helix</keyword>
<dbReference type="Proteomes" id="UP000027138">
    <property type="component" value="Unassembled WGS sequence"/>
</dbReference>
<comment type="similarity">
    <text evidence="2 8 9">Belongs to the glycosyl hydrolase 9 (cellulase E) family.</text>
</comment>
<comment type="catalytic activity">
    <reaction evidence="1 9">
        <text>Endohydrolysis of (1-&gt;4)-beta-D-glucosidic linkages in cellulose, lichenin and cereal beta-D-glucans.</text>
        <dbReference type="EC" id="3.2.1.4"/>
    </reaction>
</comment>
<keyword evidence="3 8" id="KW-0378">Hydrolase</keyword>
<name>A0A067LQB4_JATCU</name>
<feature type="active site" evidence="8">
    <location>
        <position position="455"/>
    </location>
</feature>
<keyword evidence="13" id="KW-1185">Reference proteome</keyword>
<keyword evidence="7 8" id="KW-0624">Polysaccharide degradation</keyword>
<dbReference type="InterPro" id="IPR012341">
    <property type="entry name" value="6hp_glycosidase-like_sf"/>
</dbReference>
<evidence type="ECO:0000256" key="3">
    <source>
        <dbReference type="ARBA" id="ARBA00022801"/>
    </source>
</evidence>
<dbReference type="GO" id="GO:0030245">
    <property type="term" value="P:cellulose catabolic process"/>
    <property type="evidence" value="ECO:0007669"/>
    <property type="project" value="UniProtKB-KW"/>
</dbReference>
<evidence type="ECO:0000256" key="5">
    <source>
        <dbReference type="ARBA" id="ARBA00023277"/>
    </source>
</evidence>
<keyword evidence="6 8" id="KW-0326">Glycosidase</keyword>
<sequence>MESKQTEAKKFKDWKQAEDTKFKGWDCWLLVLLIGVMVLIAAGYTILRSFNHFKKSSHHNGAIVKKYADALEVALQFFDVQKSGKLVDNRIAWRGDSGLQDGRQQGLDLSKGIYDAGDLIKFGFPMAFTATMLSWAILEYGDQMDKVKQLEYAQDSLKWITDYLINAHPSPDVLYVQVGDPDLDHSCWQRPETMTEERPLLQVNTSFPGSDVAAETAAAMASASLVFKKINSSYSTLLLEHSQQLFNFADTYRSSYSESIPQVQTFYNSSGYGDELLWAAAWLYHATGDESYLRYVTEMNGEEFSYWGNPTWFTWDDKHVGVQVLLSRINMFGAEGMSMEENLELQMYRETAEAFICGLLPDSPTATSSRTENGLIWVVKWNSLQYSVASAFIALLFSDYMVASHIPTLYCSGILYSPTELRSFAISQADYILGKNPMEMSFLVGYGNEYPQYVHHRGSSIPVDAKTGCKDGFEWLDSPNPNPNIAVGALVGGPFLNETYNDSRRNIIQAEATTYNGALIVGLLSGLVSTSLAVQSFT</sequence>
<dbReference type="Pfam" id="PF00759">
    <property type="entry name" value="Glyco_hydro_9"/>
    <property type="match status" value="1"/>
</dbReference>
<dbReference type="EMBL" id="KK914209">
    <property type="protein sequence ID" value="KDP46724.1"/>
    <property type="molecule type" value="Genomic_DNA"/>
</dbReference>
<dbReference type="SUPFAM" id="SSF48208">
    <property type="entry name" value="Six-hairpin glycosidases"/>
    <property type="match status" value="1"/>
</dbReference>
<evidence type="ECO:0000256" key="1">
    <source>
        <dbReference type="ARBA" id="ARBA00000966"/>
    </source>
</evidence>
<evidence type="ECO:0000256" key="8">
    <source>
        <dbReference type="PROSITE-ProRule" id="PRU10059"/>
    </source>
</evidence>